<organism evidence="14 15">
    <name type="scientific">Halomonas eurihalina</name>
    <dbReference type="NCBI Taxonomy" id="42566"/>
    <lineage>
        <taxon>Bacteria</taxon>
        <taxon>Pseudomonadati</taxon>
        <taxon>Pseudomonadota</taxon>
        <taxon>Gammaproteobacteria</taxon>
        <taxon>Oceanospirillales</taxon>
        <taxon>Halomonadaceae</taxon>
        <taxon>Halomonas</taxon>
    </lineage>
</organism>
<keyword evidence="4 9" id="KW-0808">Transferase</keyword>
<evidence type="ECO:0000256" key="4">
    <source>
        <dbReference type="ARBA" id="ARBA00022679"/>
    </source>
</evidence>
<dbReference type="EC" id="2.1.1.190" evidence="9"/>
<feature type="binding site" evidence="9">
    <location>
        <position position="189"/>
    </location>
    <ligand>
        <name>[4Fe-4S] cluster</name>
        <dbReference type="ChEBI" id="CHEBI:49883"/>
    </ligand>
</feature>
<evidence type="ECO:0000256" key="2">
    <source>
        <dbReference type="ARBA" id="ARBA00022552"/>
    </source>
</evidence>
<dbReference type="GO" id="GO:0070041">
    <property type="term" value="F:rRNA (uridine-C5-)-methyltransferase activity"/>
    <property type="evidence" value="ECO:0007669"/>
    <property type="project" value="UniProtKB-UniRule"/>
</dbReference>
<dbReference type="GO" id="GO:0070475">
    <property type="term" value="P:rRNA base methylation"/>
    <property type="evidence" value="ECO:0007669"/>
    <property type="project" value="TreeGrafter"/>
</dbReference>
<dbReference type="PROSITE" id="PS51687">
    <property type="entry name" value="SAM_MT_RNA_M5U"/>
    <property type="match status" value="1"/>
</dbReference>
<dbReference type="SUPFAM" id="SSF53335">
    <property type="entry name" value="S-adenosyl-L-methionine-dependent methyltransferases"/>
    <property type="match status" value="1"/>
</dbReference>
<evidence type="ECO:0000259" key="13">
    <source>
        <dbReference type="PROSITE" id="PS50926"/>
    </source>
</evidence>
<feature type="binding site" evidence="9 10">
    <location>
        <position position="298"/>
    </location>
    <ligand>
        <name>S-adenosyl-L-methionine</name>
        <dbReference type="ChEBI" id="CHEBI:59789"/>
    </ligand>
</feature>
<evidence type="ECO:0000256" key="9">
    <source>
        <dbReference type="HAMAP-Rule" id="MF_01010"/>
    </source>
</evidence>
<feature type="active site" description="Nucleophile" evidence="9 10">
    <location>
        <position position="427"/>
    </location>
</feature>
<dbReference type="Proteomes" id="UP000324260">
    <property type="component" value="Unassembled WGS sequence"/>
</dbReference>
<feature type="binding site" evidence="9 10">
    <location>
        <position position="332"/>
    </location>
    <ligand>
        <name>S-adenosyl-L-methionine</name>
        <dbReference type="ChEBI" id="CHEBI:59789"/>
    </ligand>
</feature>
<gene>
    <name evidence="9" type="primary">rlmD</name>
    <name evidence="14" type="ORF">FZZ93_16610</name>
</gene>
<comment type="catalytic activity">
    <reaction evidence="9">
        <text>uridine(1939) in 23S rRNA + S-adenosyl-L-methionine = 5-methyluridine(1939) in 23S rRNA + S-adenosyl-L-homocysteine + H(+)</text>
        <dbReference type="Rhea" id="RHEA:42908"/>
        <dbReference type="Rhea" id="RHEA-COMP:10278"/>
        <dbReference type="Rhea" id="RHEA-COMP:10279"/>
        <dbReference type="ChEBI" id="CHEBI:15378"/>
        <dbReference type="ChEBI" id="CHEBI:57856"/>
        <dbReference type="ChEBI" id="CHEBI:59789"/>
        <dbReference type="ChEBI" id="CHEBI:65315"/>
        <dbReference type="ChEBI" id="CHEBI:74447"/>
        <dbReference type="EC" id="2.1.1.190"/>
    </reaction>
</comment>
<evidence type="ECO:0000256" key="1">
    <source>
        <dbReference type="ARBA" id="ARBA00022485"/>
    </source>
</evidence>
<feature type="binding site" evidence="9">
    <location>
        <position position="112"/>
    </location>
    <ligand>
        <name>[4Fe-4S] cluster</name>
        <dbReference type="ChEBI" id="CHEBI:49883"/>
    </ligand>
</feature>
<protein>
    <recommendedName>
        <fullName evidence="9">23S rRNA (uracil(1939)-C(5))-methyltransferase RlmD</fullName>
        <ecNumber evidence="9">2.1.1.190</ecNumber>
    </recommendedName>
    <alternativeName>
        <fullName evidence="9">23S rRNA(m5U1939)-methyltransferase</fullName>
    </alternativeName>
</protein>
<dbReference type="PANTHER" id="PTHR11061">
    <property type="entry name" value="RNA M5U METHYLTRANSFERASE"/>
    <property type="match status" value="1"/>
</dbReference>
<comment type="function">
    <text evidence="9">Catalyzes the formation of 5-methyl-uridine at position 1939 (m5U1939) in 23S rRNA.</text>
</comment>
<dbReference type="SUPFAM" id="SSF50249">
    <property type="entry name" value="Nucleic acid-binding proteins"/>
    <property type="match status" value="1"/>
</dbReference>
<dbReference type="Pfam" id="PF01938">
    <property type="entry name" value="TRAM"/>
    <property type="match status" value="1"/>
</dbReference>
<feature type="binding site" evidence="9">
    <location>
        <position position="103"/>
    </location>
    <ligand>
        <name>[4Fe-4S] cluster</name>
        <dbReference type="ChEBI" id="CHEBI:49883"/>
    </ligand>
</feature>
<dbReference type="OrthoDB" id="9804590at2"/>
<dbReference type="GO" id="GO:0005506">
    <property type="term" value="F:iron ion binding"/>
    <property type="evidence" value="ECO:0007669"/>
    <property type="project" value="UniProtKB-UniRule"/>
</dbReference>
<dbReference type="EMBL" id="VTPU01000022">
    <property type="protein sequence ID" value="TZG32044.1"/>
    <property type="molecule type" value="Genomic_DNA"/>
</dbReference>
<dbReference type="InterPro" id="IPR001566">
    <property type="entry name" value="23S_rRNA_MeTrfase_RlmD"/>
</dbReference>
<dbReference type="HAMAP" id="MF_01010">
    <property type="entry name" value="23SrRNA_methyltr_RlmD"/>
    <property type="match status" value="1"/>
</dbReference>
<feature type="binding site" evidence="9 10">
    <location>
        <position position="401"/>
    </location>
    <ligand>
        <name>S-adenosyl-L-methionine</name>
        <dbReference type="ChEBI" id="CHEBI:59789"/>
    </ligand>
</feature>
<dbReference type="Pfam" id="PF05958">
    <property type="entry name" value="tRNA_U5-meth_tr"/>
    <property type="match status" value="1"/>
</dbReference>
<evidence type="ECO:0000256" key="12">
    <source>
        <dbReference type="SAM" id="MobiDB-lite"/>
    </source>
</evidence>
<dbReference type="GO" id="GO:0051539">
    <property type="term" value="F:4 iron, 4 sulfur cluster binding"/>
    <property type="evidence" value="ECO:0007669"/>
    <property type="project" value="UniProtKB-KW"/>
</dbReference>
<keyword evidence="15" id="KW-1185">Reference proteome</keyword>
<evidence type="ECO:0000256" key="5">
    <source>
        <dbReference type="ARBA" id="ARBA00022691"/>
    </source>
</evidence>
<feature type="binding site" evidence="9">
    <location>
        <position position="379"/>
    </location>
    <ligand>
        <name>S-adenosyl-L-methionine</name>
        <dbReference type="ChEBI" id="CHEBI:59789"/>
    </ligand>
</feature>
<reference evidence="14 15" key="1">
    <citation type="submission" date="2019-08" db="EMBL/GenBank/DDBJ databases">
        <title>Draft Genome Sequence of Halomonas eurihalina Isolated from Preserved Hide-surface.</title>
        <authorList>
            <person name="Hussain S.A."/>
            <person name="Xu A."/>
            <person name="Sarker M."/>
            <person name="Sommers C."/>
        </authorList>
    </citation>
    <scope>NUCLEOTIDE SEQUENCE [LARGE SCALE GENOMIC DNA]</scope>
    <source>
        <strain evidence="14 15">MS1</strain>
    </source>
</reference>
<dbReference type="Gene3D" id="3.40.50.150">
    <property type="entry name" value="Vaccinia Virus protein VP39"/>
    <property type="match status" value="1"/>
</dbReference>
<evidence type="ECO:0000256" key="11">
    <source>
        <dbReference type="PROSITE-ProRule" id="PRU10015"/>
    </source>
</evidence>
<dbReference type="PANTHER" id="PTHR11061:SF49">
    <property type="entry name" value="23S RRNA (URACIL(1939)-C(5))-METHYLTRANSFERASE RLMD"/>
    <property type="match status" value="1"/>
</dbReference>
<evidence type="ECO:0000256" key="7">
    <source>
        <dbReference type="ARBA" id="ARBA00023004"/>
    </source>
</evidence>
<comment type="similarity">
    <text evidence="9">Belongs to the class I-like SAM-binding methyltransferase superfamily. RNA M5U methyltransferase family. RlmD subfamily.</text>
</comment>
<keyword evidence="5 9" id="KW-0949">S-adenosyl-L-methionine</keyword>
<keyword evidence="7 9" id="KW-0408">Iron</keyword>
<dbReference type="AlphaFoldDB" id="A0A5D9CK74"/>
<proteinExistence type="inferred from homology"/>
<keyword evidence="1 9" id="KW-0004">4Fe-4S</keyword>
<keyword evidence="2 9" id="KW-0698">rRNA processing</keyword>
<evidence type="ECO:0000313" key="15">
    <source>
        <dbReference type="Proteomes" id="UP000324260"/>
    </source>
</evidence>
<keyword evidence="6 9" id="KW-0479">Metal-binding</keyword>
<dbReference type="Gene3D" id="2.40.50.1070">
    <property type="match status" value="1"/>
</dbReference>
<dbReference type="FunFam" id="2.40.50.140:FF:000097">
    <property type="entry name" value="23S rRNA (uracil(1939)-C(5))-methyltransferase RlmD"/>
    <property type="match status" value="1"/>
</dbReference>
<sequence length="483" mass="52539">MTGLGKRRPARTRSGVSGLRERRQPASVERSAGSVGSREVEIQGLAHDGRGVARDPDGKTVFVEGALPGERVVVSVHRSRKRFDEAHVSEIIVASTSRATPPCRHYGSCGGCDLQHLSLEAQRDHKREVLRELLVRQGIELPGAISLLAAAGEGYRRRARLGVRVDSSGQVRLGFRARHSHRLVDLDDCPVLLPALSSLLRPLREQVESLEAPRHVGHLELLASDGAVTLVVRQLREHVVDQRRWRAFAEAQGLHLGAWLGRESPRFEWLTSAPALHCRLTAEQNTLVLGLEPSDFLQANEAVNQRMVDTALSWLASSLSPEAQGTRVLDLFAGIGNFSLPLATQGAEVTAVEGNAAMVERLASNAARNQVAVTARQADLNDADACRRLLETAAPEVLVLDPPRSGAETLCRQLAERPVPRVLYISCDPATLARDAARLVSAGYVVRRSAVADMFAHTSHLESMLLLEHPDSARRRQGASTDG</sequence>
<dbReference type="CDD" id="cd02440">
    <property type="entry name" value="AdoMet_MTases"/>
    <property type="match status" value="1"/>
</dbReference>
<feature type="active site" evidence="11">
    <location>
        <position position="427"/>
    </location>
</feature>
<evidence type="ECO:0000256" key="6">
    <source>
        <dbReference type="ARBA" id="ARBA00022723"/>
    </source>
</evidence>
<dbReference type="RefSeq" id="WP_149323417.1">
    <property type="nucleotide sequence ID" value="NZ_JARWAH010000006.1"/>
</dbReference>
<evidence type="ECO:0000256" key="8">
    <source>
        <dbReference type="ARBA" id="ARBA00023014"/>
    </source>
</evidence>
<feature type="region of interest" description="Disordered" evidence="12">
    <location>
        <begin position="1"/>
        <end position="57"/>
    </location>
</feature>
<comment type="caution">
    <text evidence="14">The sequence shown here is derived from an EMBL/GenBank/DDBJ whole genome shotgun (WGS) entry which is preliminary data.</text>
</comment>
<feature type="compositionally biased region" description="Basic residues" evidence="12">
    <location>
        <begin position="1"/>
        <end position="11"/>
    </location>
</feature>
<dbReference type="Gene3D" id="2.40.50.140">
    <property type="entry name" value="Nucleic acid-binding proteins"/>
    <property type="match status" value="1"/>
</dbReference>
<feature type="compositionally biased region" description="Basic and acidic residues" evidence="12">
    <location>
        <begin position="47"/>
        <end position="57"/>
    </location>
</feature>
<evidence type="ECO:0000313" key="14">
    <source>
        <dbReference type="EMBL" id="TZG32044.1"/>
    </source>
</evidence>
<name>A0A5D9CK74_HALER</name>
<dbReference type="InterPro" id="IPR002792">
    <property type="entry name" value="TRAM_dom"/>
</dbReference>
<dbReference type="InterPro" id="IPR012340">
    <property type="entry name" value="NA-bd_OB-fold"/>
</dbReference>
<feature type="domain" description="TRAM" evidence="13">
    <location>
        <begin position="29"/>
        <end position="90"/>
    </location>
</feature>
<dbReference type="InterPro" id="IPR030390">
    <property type="entry name" value="MeTrfase_TrmA_AS"/>
</dbReference>
<evidence type="ECO:0000256" key="10">
    <source>
        <dbReference type="PROSITE-ProRule" id="PRU01024"/>
    </source>
</evidence>
<dbReference type="InterPro" id="IPR010280">
    <property type="entry name" value="U5_MeTrfase_fam"/>
</dbReference>
<dbReference type="InterPro" id="IPR029063">
    <property type="entry name" value="SAM-dependent_MTases_sf"/>
</dbReference>
<feature type="binding site" evidence="9">
    <location>
        <position position="109"/>
    </location>
    <ligand>
        <name>[4Fe-4S] cluster</name>
        <dbReference type="ChEBI" id="CHEBI:49883"/>
    </ligand>
</feature>
<dbReference type="GO" id="GO:0003723">
    <property type="term" value="F:RNA binding"/>
    <property type="evidence" value="ECO:0007669"/>
    <property type="project" value="InterPro"/>
</dbReference>
<accession>A0A5D9CK74</accession>
<keyword evidence="3 9" id="KW-0489">Methyltransferase</keyword>
<dbReference type="PROSITE" id="PS50926">
    <property type="entry name" value="TRAM"/>
    <property type="match status" value="1"/>
</dbReference>
<feature type="binding site" evidence="9">
    <location>
        <position position="337"/>
    </location>
    <ligand>
        <name>S-adenosyl-L-methionine</name>
        <dbReference type="ChEBI" id="CHEBI:59789"/>
    </ligand>
</feature>
<dbReference type="PROSITE" id="PS01230">
    <property type="entry name" value="TRMA_1"/>
    <property type="match status" value="1"/>
</dbReference>
<feature type="binding site" evidence="9 10">
    <location>
        <position position="353"/>
    </location>
    <ligand>
        <name>S-adenosyl-L-methionine</name>
        <dbReference type="ChEBI" id="CHEBI:59789"/>
    </ligand>
</feature>
<keyword evidence="8 9" id="KW-0411">Iron-sulfur</keyword>
<evidence type="ECO:0000256" key="3">
    <source>
        <dbReference type="ARBA" id="ARBA00022603"/>
    </source>
</evidence>